<dbReference type="GO" id="GO:0009887">
    <property type="term" value="P:animal organ morphogenesis"/>
    <property type="evidence" value="ECO:0007669"/>
    <property type="project" value="UniProtKB-ARBA"/>
</dbReference>
<dbReference type="InterPro" id="IPR009057">
    <property type="entry name" value="Homeodomain-like_sf"/>
</dbReference>
<dbReference type="PROSITE" id="PS50071">
    <property type="entry name" value="HOMEOBOX_2"/>
    <property type="match status" value="1"/>
</dbReference>
<dbReference type="SMART" id="SM00389">
    <property type="entry name" value="HOX"/>
    <property type="match status" value="1"/>
</dbReference>
<feature type="compositionally biased region" description="Basic and acidic residues" evidence="9">
    <location>
        <begin position="1495"/>
        <end position="1504"/>
    </location>
</feature>
<protein>
    <submittedName>
        <fullName evidence="11">(California timema) hypothetical protein</fullName>
    </submittedName>
</protein>
<evidence type="ECO:0000256" key="8">
    <source>
        <dbReference type="PROSITE-ProRule" id="PRU00108"/>
    </source>
</evidence>
<feature type="DNA-binding region" description="Homeobox" evidence="8">
    <location>
        <begin position="38"/>
        <end position="100"/>
    </location>
</feature>
<feature type="region of interest" description="Disordered" evidence="9">
    <location>
        <begin position="789"/>
        <end position="818"/>
    </location>
</feature>
<keyword evidence="5" id="KW-0804">Transcription</keyword>
<dbReference type="GO" id="GO:0001654">
    <property type="term" value="P:eye development"/>
    <property type="evidence" value="ECO:0007669"/>
    <property type="project" value="UniProtKB-ARBA"/>
</dbReference>
<dbReference type="CDD" id="cd00086">
    <property type="entry name" value="homeodomain"/>
    <property type="match status" value="1"/>
</dbReference>
<feature type="region of interest" description="Disordered" evidence="9">
    <location>
        <begin position="107"/>
        <end position="168"/>
    </location>
</feature>
<evidence type="ECO:0000313" key="11">
    <source>
        <dbReference type="EMBL" id="CAD7570941.1"/>
    </source>
</evidence>
<dbReference type="FunFam" id="1.10.10.60:FF:000059">
    <property type="entry name" value="TGFB-induced factor homeobox 1"/>
    <property type="match status" value="1"/>
</dbReference>
<dbReference type="PANTHER" id="PTHR11850">
    <property type="entry name" value="HOMEOBOX PROTEIN TRANSCRIPTION FACTORS"/>
    <property type="match status" value="1"/>
</dbReference>
<keyword evidence="6 8" id="KW-0539">Nucleus</keyword>
<evidence type="ECO:0000256" key="1">
    <source>
        <dbReference type="ARBA" id="ARBA00004123"/>
    </source>
</evidence>
<dbReference type="GO" id="GO:0000987">
    <property type="term" value="F:cis-regulatory region sequence-specific DNA binding"/>
    <property type="evidence" value="ECO:0007669"/>
    <property type="project" value="UniProtKB-ARBA"/>
</dbReference>
<feature type="domain" description="Homeobox" evidence="10">
    <location>
        <begin position="36"/>
        <end position="99"/>
    </location>
</feature>
<feature type="compositionally biased region" description="Basic and acidic residues" evidence="9">
    <location>
        <begin position="789"/>
        <end position="804"/>
    </location>
</feature>
<evidence type="ECO:0000256" key="6">
    <source>
        <dbReference type="ARBA" id="ARBA00023242"/>
    </source>
</evidence>
<name>A0A7R9J1I8_TIMCA</name>
<keyword evidence="3 8" id="KW-0238">DNA-binding</keyword>
<evidence type="ECO:0000256" key="2">
    <source>
        <dbReference type="ARBA" id="ARBA00023015"/>
    </source>
</evidence>
<dbReference type="Pfam" id="PF05920">
    <property type="entry name" value="Homeobox_KN"/>
    <property type="match status" value="1"/>
</dbReference>
<sequence>MGRERFHSSSSTDDSGSELEHDRPGGKSHHGSLGSHAVRKRRGNLPKHSVKILKLWLYDHRFNAYPSDAEKLTLSQEAGLTVLQVCNWFINARRRILPEMIRREGHDPQHFTISRRGKKLGGQSPGPVGRGRRGSLARDHDYEEQDSPEYESSSSPSEEEPPAATPQPWRSVIVCRSGGYNCLSDCSLQNKMDYEAHSNDNSSPLPVRTGTMKLILMTTVHALHVRTRTMKLILMTTVHSLHVRTETMKLILMTTVHSLHVRTETMKLILMTTVHSLHVRTETMKLILMTTVHSLHVRTETMKLILMTTVHSLHVRTETMKLILMTTVHSLHVRTETMKLILMTTVHSLHVRTETMKLILMTTVHSLHVRTETMKLILMTTVHSLHVRTETMKLILMTTVHSLHVRTETMKLILMTTVHSLHVRTETMKLILMTTVHSLHVRTETMKLILMTTVHSLHVRTETMKLILMTTVHSLHVRTETMKLILMTTVHSLHVRTETMKLILMTTVHSLHVRTETMKLILMTTVHSLHVRTETMKLILMTTVHSLHVRTGTMKLILMKTVHSLHVRTETMKLILMTTVHSLQFRTGTMKLILMTTVHFLHVRTGTMKLILMTTVHSFYVRTETMKLIIMTTVHSLHVRTETMKLILMTTVHFLHVMTGTMKLIILTTVHSLHVRIGTIKLIIMTTVHSLHVRTETMKLIVMTTVHFLYVRTETMKLILMTTVHSLHVRTETMKLILMTTVHCLHLNHETAIIGIALREDSLSIPHSYYPHPEGSYWSSPLYHQVVSEEIHEEQSSEYPHEQETPPPTPPDEDEDKDKFNGLYLLVEAANVRRQETEQQALALRINMFLRLENLNNRCRVQNDGRKWVNSGAGTKEEERGKGKHASRICSNIPSAFKRVQKNSSMSFLNTADKAYIVLFALGVAQHSRRGMNLGPQISPILDSAAMCCRVVIFPRRVNWGQNEEVNPHLRGTVENYLGKTTPVHPTEIRTWISLSSVAELNTTSALANCAPEAACLKTNFNNFYLKLAMKFKEKRYHRETDIEVRKVSFVGKNWGIRVHEIVEEAKTYMLWSCNEDVEEHEKVEDTKIESLLESEKPNSISYDVKGANFKFVVSEVELFSCNSMSFHPKILMAWLLALPEKHREEVTMYRLSRGVLFSAGPLAYCLGRYQLSAAGQVSLLPQPPPLPGKKGHVQRERLLPISYWAGCCRLKICLAGYFRSWDLGSCQVKKASASKEITLPREKDEVETCRHSLSGELNRLPWRISSMVATRVLAEPCRCRCGRSKLSKLVLESSNSSTMVSSVERGNIAPVWSTTYGRAMNTPGSGSSSCRDRNGFGRLEGTGGGEEPEFSDEAEVTVLVSVSRRLSRTTLVLEGTEGCIQIRMEASFVILLNVALQVLGAELDGTRGVEETCAKEAETAHVLSDDDNIEGESPLTCGPLLQVEEAEAVDDAHHTVVHPLLCGCLAQIKGRQEGAHQAVERWKAGGSSPSSRQMEGKKELTKQ</sequence>
<keyword evidence="2" id="KW-0805">Transcription regulation</keyword>
<dbReference type="GO" id="GO:0048646">
    <property type="term" value="P:anatomical structure formation involved in morphogenesis"/>
    <property type="evidence" value="ECO:0007669"/>
    <property type="project" value="UniProtKB-ARBA"/>
</dbReference>
<evidence type="ECO:0000259" key="10">
    <source>
        <dbReference type="PROSITE" id="PS50071"/>
    </source>
</evidence>
<organism evidence="11">
    <name type="scientific">Timema californicum</name>
    <name type="common">California timema</name>
    <name type="synonym">Walking stick</name>
    <dbReference type="NCBI Taxonomy" id="61474"/>
    <lineage>
        <taxon>Eukaryota</taxon>
        <taxon>Metazoa</taxon>
        <taxon>Ecdysozoa</taxon>
        <taxon>Arthropoda</taxon>
        <taxon>Hexapoda</taxon>
        <taxon>Insecta</taxon>
        <taxon>Pterygota</taxon>
        <taxon>Neoptera</taxon>
        <taxon>Polyneoptera</taxon>
        <taxon>Phasmatodea</taxon>
        <taxon>Timematodea</taxon>
        <taxon>Timematoidea</taxon>
        <taxon>Timematidae</taxon>
        <taxon>Timema</taxon>
    </lineage>
</organism>
<dbReference type="SUPFAM" id="SSF46689">
    <property type="entry name" value="Homeodomain-like"/>
    <property type="match status" value="1"/>
</dbReference>
<feature type="region of interest" description="Disordered" evidence="9">
    <location>
        <begin position="1"/>
        <end position="43"/>
    </location>
</feature>
<evidence type="ECO:0000256" key="5">
    <source>
        <dbReference type="ARBA" id="ARBA00023163"/>
    </source>
</evidence>
<accession>A0A7R9J1I8</accession>
<comment type="similarity">
    <text evidence="7">Belongs to the TALE/TGIF homeobox family.</text>
</comment>
<evidence type="ECO:0000256" key="4">
    <source>
        <dbReference type="ARBA" id="ARBA00023155"/>
    </source>
</evidence>
<evidence type="ECO:0000256" key="3">
    <source>
        <dbReference type="ARBA" id="ARBA00023125"/>
    </source>
</evidence>
<dbReference type="Gene3D" id="1.10.10.60">
    <property type="entry name" value="Homeodomain-like"/>
    <property type="match status" value="1"/>
</dbReference>
<dbReference type="InterPro" id="IPR008422">
    <property type="entry name" value="KN_HD"/>
</dbReference>
<keyword evidence="4 8" id="KW-0371">Homeobox</keyword>
<dbReference type="GO" id="GO:0005634">
    <property type="term" value="C:nucleus"/>
    <property type="evidence" value="ECO:0007669"/>
    <property type="project" value="UniProtKB-SubCell"/>
</dbReference>
<dbReference type="EMBL" id="OE180262">
    <property type="protein sequence ID" value="CAD7570941.1"/>
    <property type="molecule type" value="Genomic_DNA"/>
</dbReference>
<gene>
    <name evidence="11" type="ORF">TCMB3V08_LOCUS3630</name>
</gene>
<evidence type="ECO:0000256" key="9">
    <source>
        <dbReference type="SAM" id="MobiDB-lite"/>
    </source>
</evidence>
<comment type="subcellular location">
    <subcellularLocation>
        <location evidence="1 8">Nucleus</location>
    </subcellularLocation>
</comment>
<proteinExistence type="inferred from homology"/>
<dbReference type="GO" id="GO:0006355">
    <property type="term" value="P:regulation of DNA-templated transcription"/>
    <property type="evidence" value="ECO:0007669"/>
    <property type="project" value="InterPro"/>
</dbReference>
<evidence type="ECO:0000256" key="7">
    <source>
        <dbReference type="ARBA" id="ARBA00038021"/>
    </source>
</evidence>
<feature type="region of interest" description="Disordered" evidence="9">
    <location>
        <begin position="1323"/>
        <end position="1353"/>
    </location>
</feature>
<reference evidence="11" key="1">
    <citation type="submission" date="2020-11" db="EMBL/GenBank/DDBJ databases">
        <authorList>
            <person name="Tran Van P."/>
        </authorList>
    </citation>
    <scope>NUCLEOTIDE SEQUENCE</scope>
</reference>
<dbReference type="InterPro" id="IPR001356">
    <property type="entry name" value="HD"/>
</dbReference>
<feature type="region of interest" description="Disordered" evidence="9">
    <location>
        <begin position="1477"/>
        <end position="1504"/>
    </location>
</feature>
<dbReference type="InterPro" id="IPR050224">
    <property type="entry name" value="TALE_homeobox"/>
</dbReference>